<dbReference type="InterPro" id="IPR008979">
    <property type="entry name" value="Galactose-bd-like_sf"/>
</dbReference>
<reference evidence="3" key="1">
    <citation type="journal article" date="2019" name="Int. J. Syst. Evol. Microbiol.">
        <title>The Global Catalogue of Microorganisms (GCM) 10K type strain sequencing project: providing services to taxonomists for standard genome sequencing and annotation.</title>
        <authorList>
            <consortium name="The Broad Institute Genomics Platform"/>
            <consortium name="The Broad Institute Genome Sequencing Center for Infectious Disease"/>
            <person name="Wu L."/>
            <person name="Ma J."/>
        </authorList>
    </citation>
    <scope>NUCLEOTIDE SEQUENCE [LARGE SCALE GENOMIC DNA]</scope>
    <source>
        <strain evidence="3">JCM 3272</strain>
    </source>
</reference>
<dbReference type="EMBL" id="BAAARV010000034">
    <property type="protein sequence ID" value="GAA2355297.1"/>
    <property type="molecule type" value="Genomic_DNA"/>
</dbReference>
<proteinExistence type="predicted"/>
<gene>
    <name evidence="2" type="ORF">GCM10010170_047630</name>
</gene>
<protein>
    <recommendedName>
        <fullName evidence="4">CBM6 domain-containing protein</fullName>
    </recommendedName>
</protein>
<evidence type="ECO:0000256" key="1">
    <source>
        <dbReference type="SAM" id="MobiDB-lite"/>
    </source>
</evidence>
<dbReference type="Proteomes" id="UP001501444">
    <property type="component" value="Unassembled WGS sequence"/>
</dbReference>
<accession>A0ABP5TKK3</accession>
<keyword evidence="3" id="KW-1185">Reference proteome</keyword>
<organism evidence="2 3">
    <name type="scientific">Dactylosporangium salmoneum</name>
    <dbReference type="NCBI Taxonomy" id="53361"/>
    <lineage>
        <taxon>Bacteria</taxon>
        <taxon>Bacillati</taxon>
        <taxon>Actinomycetota</taxon>
        <taxon>Actinomycetes</taxon>
        <taxon>Micromonosporales</taxon>
        <taxon>Micromonosporaceae</taxon>
        <taxon>Dactylosporangium</taxon>
    </lineage>
</organism>
<evidence type="ECO:0000313" key="3">
    <source>
        <dbReference type="Proteomes" id="UP001501444"/>
    </source>
</evidence>
<name>A0ABP5TKK3_9ACTN</name>
<evidence type="ECO:0000313" key="2">
    <source>
        <dbReference type="EMBL" id="GAA2355297.1"/>
    </source>
</evidence>
<dbReference type="Gene3D" id="2.60.120.260">
    <property type="entry name" value="Galactose-binding domain-like"/>
    <property type="match status" value="1"/>
</dbReference>
<evidence type="ECO:0008006" key="4">
    <source>
        <dbReference type="Google" id="ProtNLM"/>
    </source>
</evidence>
<dbReference type="SUPFAM" id="SSF49785">
    <property type="entry name" value="Galactose-binding domain-like"/>
    <property type="match status" value="1"/>
</dbReference>
<comment type="caution">
    <text evidence="2">The sequence shown here is derived from an EMBL/GenBank/DDBJ whole genome shotgun (WGS) entry which is preliminary data.</text>
</comment>
<feature type="region of interest" description="Disordered" evidence="1">
    <location>
        <begin position="47"/>
        <end position="68"/>
    </location>
</feature>
<sequence length="201" mass="20610">MGAAFLAAPTLAYGAPVGERQWIGLTALAIGIAAATVAVPPLIAPKHKDPAPSAGPSPSPSPFRSGGAALASAPAASFAPIHIQAEDPGNELTGGASAVACGTCRGGKRVRYLCAECRLVVRTVLPVAGPREITVYYEADGHRKLKVSINGGPARTFDVDGPAWTAPQSFRFTADLPAGELRLALYNDESPAPDLDEVMIA</sequence>